<sequence>MTEYKLVVVGAGGVGKSALTIQLIQNHFVDEYDPTIEDSYRKQVVIDGETCLLDILDTAGQEEYSAMRDQYMRTGEGFLCVFAINNTKSFEDIHQYREQIKRVKDSDDVPMVLVGNKCDLPARTVDTRQAQELARSYSIPYIETSAKTRQGVEDAFYTLVREIRQHKLRKLNPPDESGQDCMSCRSLKGATSSQKFKLIMSFNVDMIKKMLPRSYLRKYVAHDIYVAITYFKSLVPAMKEYVYKDGTTKNLMSLTGTIPVVFSDQTYNIPICVWIEPNYPSAAPMCYVRPTREMIIVRGKYISDDGEVKIPYLNDWKKDKCDLFSLLQVMVAVFEEFIPLCMRSYPEPEQASCWLQFHREEDGRYFVSLPRGDGQPFQHEDETSC</sequence>
<dbReference type="Pfam" id="PF05743">
    <property type="entry name" value="UEV"/>
    <property type="match status" value="1"/>
</dbReference>
<dbReference type="InterPro" id="IPR008883">
    <property type="entry name" value="UEV_N"/>
</dbReference>
<accession>A0ABV0XYZ9</accession>
<dbReference type="SMART" id="SM00174">
    <property type="entry name" value="RHO"/>
    <property type="match status" value="1"/>
</dbReference>
<evidence type="ECO:0000259" key="5">
    <source>
        <dbReference type="PROSITE" id="PS51322"/>
    </source>
</evidence>
<dbReference type="InterPro" id="IPR016135">
    <property type="entry name" value="UBQ-conjugating_enzyme/RWD"/>
</dbReference>
<dbReference type="SUPFAM" id="SSF52540">
    <property type="entry name" value="P-loop containing nucleoside triphosphate hydrolases"/>
    <property type="match status" value="1"/>
</dbReference>
<keyword evidence="3" id="KW-0547">Nucleotide-binding</keyword>
<dbReference type="PROSITE" id="PS51421">
    <property type="entry name" value="RAS"/>
    <property type="match status" value="1"/>
</dbReference>
<dbReference type="Gene3D" id="3.40.50.300">
    <property type="entry name" value="P-loop containing nucleotide triphosphate hydrolases"/>
    <property type="match status" value="1"/>
</dbReference>
<dbReference type="SMART" id="SM00173">
    <property type="entry name" value="RAS"/>
    <property type="match status" value="1"/>
</dbReference>
<dbReference type="EMBL" id="JAHRIP010018986">
    <property type="protein sequence ID" value="MEQ2286622.1"/>
    <property type="molecule type" value="Genomic_DNA"/>
</dbReference>
<dbReference type="SUPFAM" id="SSF54495">
    <property type="entry name" value="UBC-like"/>
    <property type="match status" value="1"/>
</dbReference>
<evidence type="ECO:0000313" key="6">
    <source>
        <dbReference type="EMBL" id="MEQ2286622.1"/>
    </source>
</evidence>
<proteinExistence type="predicted"/>
<dbReference type="PANTHER" id="PTHR24070">
    <property type="entry name" value="RAS, DI-RAS, AND RHEB FAMILY MEMBERS OF SMALL GTPASE SUPERFAMILY"/>
    <property type="match status" value="1"/>
</dbReference>
<dbReference type="PRINTS" id="PR00449">
    <property type="entry name" value="RASTRNSFRMNG"/>
</dbReference>
<dbReference type="Gene3D" id="3.10.110.10">
    <property type="entry name" value="Ubiquitin Conjugating Enzyme"/>
    <property type="match status" value="1"/>
</dbReference>
<gene>
    <name evidence="6" type="ORF">AMECASPLE_004205</name>
</gene>
<reference evidence="6 7" key="1">
    <citation type="submission" date="2021-06" db="EMBL/GenBank/DDBJ databases">
        <authorList>
            <person name="Palmer J.M."/>
        </authorList>
    </citation>
    <scope>NUCLEOTIDE SEQUENCE [LARGE SCALE GENOMIC DNA]</scope>
    <source>
        <strain evidence="6 7">AS_MEX2019</strain>
        <tissue evidence="6">Muscle</tissue>
    </source>
</reference>
<dbReference type="InterPro" id="IPR001806">
    <property type="entry name" value="Small_GTPase"/>
</dbReference>
<dbReference type="SMART" id="SM00176">
    <property type="entry name" value="RAN"/>
    <property type="match status" value="1"/>
</dbReference>
<dbReference type="PROSITE" id="PS51420">
    <property type="entry name" value="RHO"/>
    <property type="match status" value="1"/>
</dbReference>
<feature type="domain" description="UEV" evidence="5">
    <location>
        <begin position="201"/>
        <end position="344"/>
    </location>
</feature>
<dbReference type="CDD" id="cd11685">
    <property type="entry name" value="UEV_TSG101-like"/>
    <property type="match status" value="1"/>
</dbReference>
<dbReference type="CDD" id="cd04138">
    <property type="entry name" value="H_N_K_Ras_like"/>
    <property type="match status" value="1"/>
</dbReference>
<dbReference type="InterPro" id="IPR020849">
    <property type="entry name" value="Small_GTPase_Ras-type"/>
</dbReference>
<dbReference type="InterPro" id="IPR005225">
    <property type="entry name" value="Small_GTP-bd"/>
</dbReference>
<dbReference type="InterPro" id="IPR027417">
    <property type="entry name" value="P-loop_NTPase"/>
</dbReference>
<dbReference type="Pfam" id="PF00071">
    <property type="entry name" value="Ras"/>
    <property type="match status" value="1"/>
</dbReference>
<dbReference type="NCBIfam" id="TIGR00231">
    <property type="entry name" value="small_GTP"/>
    <property type="match status" value="1"/>
</dbReference>
<evidence type="ECO:0000313" key="7">
    <source>
        <dbReference type="Proteomes" id="UP001469553"/>
    </source>
</evidence>
<keyword evidence="2" id="KW-0472">Membrane</keyword>
<organism evidence="6 7">
    <name type="scientific">Ameca splendens</name>
    <dbReference type="NCBI Taxonomy" id="208324"/>
    <lineage>
        <taxon>Eukaryota</taxon>
        <taxon>Metazoa</taxon>
        <taxon>Chordata</taxon>
        <taxon>Craniata</taxon>
        <taxon>Vertebrata</taxon>
        <taxon>Euteleostomi</taxon>
        <taxon>Actinopterygii</taxon>
        <taxon>Neopterygii</taxon>
        <taxon>Teleostei</taxon>
        <taxon>Neoteleostei</taxon>
        <taxon>Acanthomorphata</taxon>
        <taxon>Ovalentaria</taxon>
        <taxon>Atherinomorphae</taxon>
        <taxon>Cyprinodontiformes</taxon>
        <taxon>Goodeidae</taxon>
        <taxon>Ameca</taxon>
    </lineage>
</organism>
<protein>
    <recommendedName>
        <fullName evidence="5">UEV domain-containing protein</fullName>
    </recommendedName>
</protein>
<dbReference type="PROSITE" id="PS51419">
    <property type="entry name" value="RAB"/>
    <property type="match status" value="1"/>
</dbReference>
<dbReference type="PROSITE" id="PS51322">
    <property type="entry name" value="UEV"/>
    <property type="match status" value="1"/>
</dbReference>
<dbReference type="SMART" id="SM00175">
    <property type="entry name" value="RAB"/>
    <property type="match status" value="1"/>
</dbReference>
<comment type="caution">
    <text evidence="6">The sequence shown here is derived from an EMBL/GenBank/DDBJ whole genome shotgun (WGS) entry which is preliminary data.</text>
</comment>
<keyword evidence="2" id="KW-1003">Cell membrane</keyword>
<comment type="subcellular location">
    <subcellularLocation>
        <location evidence="1">Cell membrane</location>
    </subcellularLocation>
</comment>
<dbReference type="Proteomes" id="UP001469553">
    <property type="component" value="Unassembled WGS sequence"/>
</dbReference>
<evidence type="ECO:0000256" key="4">
    <source>
        <dbReference type="ARBA" id="ARBA00023134"/>
    </source>
</evidence>
<evidence type="ECO:0000256" key="3">
    <source>
        <dbReference type="ARBA" id="ARBA00022741"/>
    </source>
</evidence>
<evidence type="ECO:0000256" key="2">
    <source>
        <dbReference type="ARBA" id="ARBA00022475"/>
    </source>
</evidence>
<keyword evidence="7" id="KW-1185">Reference proteome</keyword>
<name>A0ABV0XYZ9_9TELE</name>
<evidence type="ECO:0000256" key="1">
    <source>
        <dbReference type="ARBA" id="ARBA00004236"/>
    </source>
</evidence>
<keyword evidence="4" id="KW-0342">GTP-binding</keyword>